<organism evidence="1 2">
    <name type="scientific">Blastopirellula retiformator</name>
    <dbReference type="NCBI Taxonomy" id="2527970"/>
    <lineage>
        <taxon>Bacteria</taxon>
        <taxon>Pseudomonadati</taxon>
        <taxon>Planctomycetota</taxon>
        <taxon>Planctomycetia</taxon>
        <taxon>Pirellulales</taxon>
        <taxon>Pirellulaceae</taxon>
        <taxon>Blastopirellula</taxon>
    </lineage>
</organism>
<sequence>MATSEEDREDLMREATALVRRGEYVAPQEIDVVTIGYRRNGALSIFFGQDPVYQFNDVGQFRRGFVDGDLLKADGGRLVQMRRERDAAQMTLVSTPLGDVAQAELIVKMEWRLSELAESIEEDVATCSAVIPEDANPASEFLAWWRDTQMKIEIASAPNVVAPKA</sequence>
<reference evidence="1 2" key="1">
    <citation type="submission" date="2019-02" db="EMBL/GenBank/DDBJ databases">
        <title>Deep-cultivation of Planctomycetes and their phenomic and genomic characterization uncovers novel biology.</title>
        <authorList>
            <person name="Wiegand S."/>
            <person name="Jogler M."/>
            <person name="Boedeker C."/>
            <person name="Pinto D."/>
            <person name="Vollmers J."/>
            <person name="Rivas-Marin E."/>
            <person name="Kohn T."/>
            <person name="Peeters S.H."/>
            <person name="Heuer A."/>
            <person name="Rast P."/>
            <person name="Oberbeckmann S."/>
            <person name="Bunk B."/>
            <person name="Jeske O."/>
            <person name="Meyerdierks A."/>
            <person name="Storesund J.E."/>
            <person name="Kallscheuer N."/>
            <person name="Luecker S."/>
            <person name="Lage O.M."/>
            <person name="Pohl T."/>
            <person name="Merkel B.J."/>
            <person name="Hornburger P."/>
            <person name="Mueller R.-W."/>
            <person name="Bruemmer F."/>
            <person name="Labrenz M."/>
            <person name="Spormann A.M."/>
            <person name="Op Den Camp H."/>
            <person name="Overmann J."/>
            <person name="Amann R."/>
            <person name="Jetten M.S.M."/>
            <person name="Mascher T."/>
            <person name="Medema M.H."/>
            <person name="Devos D.P."/>
            <person name="Kaster A.-K."/>
            <person name="Ovreas L."/>
            <person name="Rohde M."/>
            <person name="Galperin M.Y."/>
            <person name="Jogler C."/>
        </authorList>
    </citation>
    <scope>NUCLEOTIDE SEQUENCE [LARGE SCALE GENOMIC DNA]</scope>
    <source>
        <strain evidence="1 2">Enr8</strain>
    </source>
</reference>
<evidence type="ECO:0000313" key="1">
    <source>
        <dbReference type="EMBL" id="TWT30584.1"/>
    </source>
</evidence>
<dbReference type="AlphaFoldDB" id="A0A5C5UW30"/>
<evidence type="ECO:0000313" key="2">
    <source>
        <dbReference type="Proteomes" id="UP000318878"/>
    </source>
</evidence>
<dbReference type="RefSeq" id="WP_146435080.1">
    <property type="nucleotide sequence ID" value="NZ_SJPF01000005.1"/>
</dbReference>
<comment type="caution">
    <text evidence="1">The sequence shown here is derived from an EMBL/GenBank/DDBJ whole genome shotgun (WGS) entry which is preliminary data.</text>
</comment>
<dbReference type="EMBL" id="SJPF01000005">
    <property type="protein sequence ID" value="TWT30584.1"/>
    <property type="molecule type" value="Genomic_DNA"/>
</dbReference>
<gene>
    <name evidence="1" type="ORF">Enr8_41050</name>
</gene>
<name>A0A5C5UW30_9BACT</name>
<dbReference type="Proteomes" id="UP000318878">
    <property type="component" value="Unassembled WGS sequence"/>
</dbReference>
<keyword evidence="2" id="KW-1185">Reference proteome</keyword>
<dbReference type="OrthoDB" id="286365at2"/>
<proteinExistence type="predicted"/>
<protein>
    <submittedName>
        <fullName evidence="1">Uncharacterized protein</fullName>
    </submittedName>
</protein>
<accession>A0A5C5UW30</accession>